<evidence type="ECO:0000256" key="19">
    <source>
        <dbReference type="SAM" id="Phobius"/>
    </source>
</evidence>
<dbReference type="PROSITE" id="PS50850">
    <property type="entry name" value="MFS"/>
    <property type="match status" value="1"/>
</dbReference>
<dbReference type="GO" id="GO:0022857">
    <property type="term" value="F:transmembrane transporter activity"/>
    <property type="evidence" value="ECO:0007669"/>
    <property type="project" value="InterPro"/>
</dbReference>
<comment type="subcellular location">
    <subcellularLocation>
        <location evidence="1">Membrane</location>
        <topology evidence="1">Multi-pass membrane protein</topology>
    </subcellularLocation>
    <subcellularLocation>
        <location evidence="2">Mitochondrion inner membrane</location>
        <topology evidence="2">Peripheral membrane protein</topology>
        <orientation evidence="2">Matrix side</orientation>
    </subcellularLocation>
</comment>
<evidence type="ECO:0000256" key="10">
    <source>
        <dbReference type="ARBA" id="ARBA00023133"/>
    </source>
</evidence>
<feature type="domain" description="Major facilitator superfamily (MFS) profile" evidence="20">
    <location>
        <begin position="415"/>
        <end position="908"/>
    </location>
</feature>
<feature type="transmembrane region" description="Helical" evidence="19">
    <location>
        <begin position="880"/>
        <end position="903"/>
    </location>
</feature>
<feature type="transmembrane region" description="Helical" evidence="19">
    <location>
        <begin position="574"/>
        <end position="597"/>
    </location>
</feature>
<comment type="pathway">
    <text evidence="3">Porphyrin-containing compound metabolism; protoheme biosynthesis; protoheme from protoporphyrin-IX: step 1/1.</text>
</comment>
<dbReference type="GO" id="GO:0004325">
    <property type="term" value="F:ferrochelatase activity"/>
    <property type="evidence" value="ECO:0007669"/>
    <property type="project" value="UniProtKB-EC"/>
</dbReference>
<keyword evidence="19" id="KW-0812">Transmembrane</keyword>
<feature type="transmembrane region" description="Helical" evidence="19">
    <location>
        <begin position="603"/>
        <end position="625"/>
    </location>
</feature>
<dbReference type="InterPro" id="IPR001015">
    <property type="entry name" value="Ferrochelatase"/>
</dbReference>
<dbReference type="InterPro" id="IPR033659">
    <property type="entry name" value="Ferrochelatase_N"/>
</dbReference>
<feature type="region of interest" description="Disordered" evidence="18">
    <location>
        <begin position="919"/>
        <end position="943"/>
    </location>
</feature>
<dbReference type="PANTHER" id="PTHR11108">
    <property type="entry name" value="FERROCHELATASE"/>
    <property type="match status" value="1"/>
</dbReference>
<evidence type="ECO:0000256" key="11">
    <source>
        <dbReference type="ARBA" id="ARBA00023136"/>
    </source>
</evidence>
<evidence type="ECO:0000256" key="12">
    <source>
        <dbReference type="ARBA" id="ARBA00023239"/>
    </source>
</evidence>
<evidence type="ECO:0000256" key="14">
    <source>
        <dbReference type="ARBA" id="ARBA00029619"/>
    </source>
</evidence>
<keyword evidence="9" id="KW-0496">Mitochondrion</keyword>
<evidence type="ECO:0000256" key="6">
    <source>
        <dbReference type="ARBA" id="ARBA00022792"/>
    </source>
</evidence>
<reference evidence="21" key="2">
    <citation type="submission" date="2023-06" db="EMBL/GenBank/DDBJ databases">
        <authorList>
            <consortium name="Lawrence Berkeley National Laboratory"/>
            <person name="Mondo S.J."/>
            <person name="Hensen N."/>
            <person name="Bonometti L."/>
            <person name="Westerberg I."/>
            <person name="Brannstrom I.O."/>
            <person name="Guillou S."/>
            <person name="Cros-Aarteil S."/>
            <person name="Calhoun S."/>
            <person name="Haridas S."/>
            <person name="Kuo A."/>
            <person name="Pangilinan J."/>
            <person name="Riley R."/>
            <person name="Labutti K."/>
            <person name="Andreopoulos B."/>
            <person name="Lipzen A."/>
            <person name="Chen C."/>
            <person name="Yanf M."/>
            <person name="Daum C."/>
            <person name="Ng V."/>
            <person name="Clum A."/>
            <person name="Steindorff A."/>
            <person name="Ohm R."/>
            <person name="Martin F."/>
            <person name="Silar P."/>
            <person name="Natvig D."/>
            <person name="Lalanne C."/>
            <person name="Gautier V."/>
            <person name="Ament-Velasquez S.L."/>
            <person name="Kruys A."/>
            <person name="Hutchinson M.I."/>
            <person name="Powell A.J."/>
            <person name="Barry K."/>
            <person name="Miller A.N."/>
            <person name="Grigoriev I.V."/>
            <person name="Debuchy R."/>
            <person name="Gladieux P."/>
            <person name="Thoren M.H."/>
            <person name="Johannesson H."/>
        </authorList>
    </citation>
    <scope>NUCLEOTIDE SEQUENCE</scope>
    <source>
        <strain evidence="21">PSN324</strain>
    </source>
</reference>
<keyword evidence="6" id="KW-0999">Mitochondrion inner membrane</keyword>
<name>A0AAV9HUH7_9PEZI</name>
<dbReference type="HAMAP" id="MF_00323">
    <property type="entry name" value="Ferrochelatase"/>
    <property type="match status" value="1"/>
</dbReference>
<dbReference type="NCBIfam" id="TIGR00109">
    <property type="entry name" value="hemH"/>
    <property type="match status" value="1"/>
</dbReference>
<evidence type="ECO:0000256" key="5">
    <source>
        <dbReference type="ARBA" id="ARBA00021249"/>
    </source>
</evidence>
<protein>
    <recommendedName>
        <fullName evidence="5">Ferrochelatase, mitochondrial</fullName>
        <ecNumber evidence="16">4.98.1.1</ecNumber>
    </recommendedName>
    <alternativeName>
        <fullName evidence="15">Heme synthase</fullName>
    </alternativeName>
    <alternativeName>
        <fullName evidence="14">Protoheme ferro-lyase</fullName>
    </alternativeName>
</protein>
<comment type="similarity">
    <text evidence="4 17">Belongs to the ferrochelatase family.</text>
</comment>
<dbReference type="SUPFAM" id="SSF53800">
    <property type="entry name" value="Chelatase"/>
    <property type="match status" value="1"/>
</dbReference>
<evidence type="ECO:0000256" key="17">
    <source>
        <dbReference type="RuleBase" id="RU004185"/>
    </source>
</evidence>
<keyword evidence="8" id="KW-0408">Iron</keyword>
<dbReference type="InterPro" id="IPR036259">
    <property type="entry name" value="MFS_trans_sf"/>
</dbReference>
<keyword evidence="12" id="KW-0456">Lyase</keyword>
<dbReference type="PANTHER" id="PTHR11108:SF1">
    <property type="entry name" value="FERROCHELATASE, MITOCHONDRIAL"/>
    <property type="match status" value="1"/>
</dbReference>
<dbReference type="SUPFAM" id="SSF103473">
    <property type="entry name" value="MFS general substrate transporter"/>
    <property type="match status" value="1"/>
</dbReference>
<proteinExistence type="inferred from homology"/>
<dbReference type="AlphaFoldDB" id="A0AAV9HUH7"/>
<evidence type="ECO:0000256" key="4">
    <source>
        <dbReference type="ARBA" id="ARBA00007718"/>
    </source>
</evidence>
<dbReference type="InterPro" id="IPR011701">
    <property type="entry name" value="MFS"/>
</dbReference>
<feature type="transmembrane region" description="Helical" evidence="19">
    <location>
        <begin position="414"/>
        <end position="433"/>
    </location>
</feature>
<dbReference type="CDD" id="cd00419">
    <property type="entry name" value="Ferrochelatase_C"/>
    <property type="match status" value="1"/>
</dbReference>
<feature type="transmembrane region" description="Helical" evidence="19">
    <location>
        <begin position="740"/>
        <end position="763"/>
    </location>
</feature>
<evidence type="ECO:0000256" key="3">
    <source>
        <dbReference type="ARBA" id="ARBA00004943"/>
    </source>
</evidence>
<evidence type="ECO:0000256" key="7">
    <source>
        <dbReference type="ARBA" id="ARBA00022946"/>
    </source>
</evidence>
<evidence type="ECO:0000313" key="22">
    <source>
        <dbReference type="Proteomes" id="UP001321749"/>
    </source>
</evidence>
<evidence type="ECO:0000259" key="20">
    <source>
        <dbReference type="PROSITE" id="PS50850"/>
    </source>
</evidence>
<keyword evidence="22" id="KW-1185">Reference proteome</keyword>
<dbReference type="Pfam" id="PF00762">
    <property type="entry name" value="Ferrochelatase"/>
    <property type="match status" value="1"/>
</dbReference>
<dbReference type="Gene3D" id="1.20.1250.20">
    <property type="entry name" value="MFS general substrate transporter like domains"/>
    <property type="match status" value="1"/>
</dbReference>
<evidence type="ECO:0000256" key="9">
    <source>
        <dbReference type="ARBA" id="ARBA00023128"/>
    </source>
</evidence>
<keyword evidence="13" id="KW-0627">Porphyrin biosynthesis</keyword>
<dbReference type="Proteomes" id="UP001321749">
    <property type="component" value="Unassembled WGS sequence"/>
</dbReference>
<feature type="transmembrane region" description="Helical" evidence="19">
    <location>
        <begin position="508"/>
        <end position="527"/>
    </location>
</feature>
<comment type="caution">
    <text evidence="21">The sequence shown here is derived from an EMBL/GenBank/DDBJ whole genome shotgun (WGS) entry which is preliminary data.</text>
</comment>
<dbReference type="FunFam" id="3.40.50.1400:FF:000003">
    <property type="entry name" value="Ferrochelatase"/>
    <property type="match status" value="1"/>
</dbReference>
<evidence type="ECO:0000256" key="8">
    <source>
        <dbReference type="ARBA" id="ARBA00023004"/>
    </source>
</evidence>
<evidence type="ECO:0000256" key="1">
    <source>
        <dbReference type="ARBA" id="ARBA00004141"/>
    </source>
</evidence>
<evidence type="ECO:0000256" key="16">
    <source>
        <dbReference type="ARBA" id="ARBA00034332"/>
    </source>
</evidence>
<sequence>MVFLNMGGPSTTAEVGDFLSRLFSDGDLIPLGRLQNYLGPLISKRRTPKIEKQYAAIGGGSPIRKWSEHQCEEMCKILDEISPETAPHKPYVAFRYANPLTETMYKKLLADGFGNGKGGRAVAFTQYPQYSCSTTGSSLNELWKWRQRLEGNAASPGDGSDGTIKWSVIDRWPVHPGLVEAFAQNIEKTLQEYPEERRDKVVLLFSAHSLPMSVVNRGDPYPAEVGATVHAVMQRLGHSNPYRLCWQSQVGPSAWLGPQTATSVEEYIAKGQKDLVLIPIAFTSDHIETLYELDQEVIGESGHGDTVKRVESLNGSPVFIRGLADLAKTHLASGIAASRQIGLRCPGCKSERCHESKKGRAELAPPDDLITESSRLLEPESEENAIGKQNGPQNEIWVLAEEFQELPWWKRPSVWFLLVPYALFTLAFGGTIVPKFNLIVGLVCKHYFADRSAADPSFKFEEDQCFDPDVQRSVATFMMGMAVLTGTIGSLTAPKIGSLSDRYGRKPLLAICALGGITAEIITILAAKFPDTVHYKWMILGSFFDGVTGSFTAGSVLIHAYTSDCTPPSKRGVAIGYLHSCLFMGLAFGPLLAGYFAEWTGSLLSIFYITLGCHTFWVFSMAFITPESLTKKRQMLAREKYEAEKEARRPAPGSYGVVSPRIPFGKGINDAIYAIRNQNPLAPLRILFPKGAYNAAAKRNILLLAFIDVVILGTAMSSGTVLLLYTEYMFGWRNLESSRFISLVSMVRVFVLLGIFPVVNYFFRTRKLARQRRESGGAPLVEKSTGADELDLWILRSAIFSDVLGAIGYATVRSSPLFVLSAIVTAFGGLGSATIQAALSKHVPAERVGQLLGGIGLLHSLTRVVAPILFNGMYAATVKIYPQAFFVMLTTLFCMVFVASWFLRPHVYMIEEEDLAVGEPGPNGSTNAEREVMEDDELLPRVQ</sequence>
<feature type="transmembrane region" description="Helical" evidence="19">
    <location>
        <begin position="818"/>
        <end position="839"/>
    </location>
</feature>
<reference evidence="21" key="1">
    <citation type="journal article" date="2023" name="Mol. Phylogenet. Evol.">
        <title>Genome-scale phylogeny and comparative genomics of the fungal order Sordariales.</title>
        <authorList>
            <person name="Hensen N."/>
            <person name="Bonometti L."/>
            <person name="Westerberg I."/>
            <person name="Brannstrom I.O."/>
            <person name="Guillou S."/>
            <person name="Cros-Aarteil S."/>
            <person name="Calhoun S."/>
            <person name="Haridas S."/>
            <person name="Kuo A."/>
            <person name="Mondo S."/>
            <person name="Pangilinan J."/>
            <person name="Riley R."/>
            <person name="LaButti K."/>
            <person name="Andreopoulos B."/>
            <person name="Lipzen A."/>
            <person name="Chen C."/>
            <person name="Yan M."/>
            <person name="Daum C."/>
            <person name="Ng V."/>
            <person name="Clum A."/>
            <person name="Steindorff A."/>
            <person name="Ohm R.A."/>
            <person name="Martin F."/>
            <person name="Silar P."/>
            <person name="Natvig D.O."/>
            <person name="Lalanne C."/>
            <person name="Gautier V."/>
            <person name="Ament-Velasquez S.L."/>
            <person name="Kruys A."/>
            <person name="Hutchinson M.I."/>
            <person name="Powell A.J."/>
            <person name="Barry K."/>
            <person name="Miller A.N."/>
            <person name="Grigoriev I.V."/>
            <person name="Debuchy R."/>
            <person name="Gladieux P."/>
            <person name="Hiltunen Thoren M."/>
            <person name="Johannesson H."/>
        </authorList>
    </citation>
    <scope>NUCLEOTIDE SEQUENCE</scope>
    <source>
        <strain evidence="21">PSN324</strain>
    </source>
</reference>
<dbReference type="Pfam" id="PF07690">
    <property type="entry name" value="MFS_1"/>
    <property type="match status" value="1"/>
</dbReference>
<dbReference type="InterPro" id="IPR019772">
    <property type="entry name" value="Ferrochelatase_AS"/>
</dbReference>
<accession>A0AAV9HUH7</accession>
<evidence type="ECO:0000313" key="21">
    <source>
        <dbReference type="EMBL" id="KAK4463709.1"/>
    </source>
</evidence>
<feature type="transmembrane region" description="Helical" evidence="19">
    <location>
        <begin position="701"/>
        <end position="725"/>
    </location>
</feature>
<dbReference type="InterPro" id="IPR033644">
    <property type="entry name" value="Ferrochelatase_C"/>
</dbReference>
<keyword evidence="11 19" id="KW-0472">Membrane</keyword>
<keyword evidence="7" id="KW-0809">Transit peptide</keyword>
<dbReference type="CDD" id="cd03411">
    <property type="entry name" value="Ferrochelatase_N"/>
    <property type="match status" value="1"/>
</dbReference>
<evidence type="ECO:0000256" key="15">
    <source>
        <dbReference type="ARBA" id="ARBA00032440"/>
    </source>
</evidence>
<dbReference type="InterPro" id="IPR020846">
    <property type="entry name" value="MFS_dom"/>
</dbReference>
<dbReference type="GO" id="GO:0006783">
    <property type="term" value="P:heme biosynthetic process"/>
    <property type="evidence" value="ECO:0007669"/>
    <property type="project" value="UniProtKB-KW"/>
</dbReference>
<dbReference type="Gene3D" id="3.40.50.1400">
    <property type="match status" value="2"/>
</dbReference>
<keyword evidence="10" id="KW-0350">Heme biosynthesis</keyword>
<dbReference type="GO" id="GO:0005743">
    <property type="term" value="C:mitochondrial inner membrane"/>
    <property type="evidence" value="ECO:0007669"/>
    <property type="project" value="UniProtKB-SubCell"/>
</dbReference>
<organism evidence="21 22">
    <name type="scientific">Cladorrhinum samala</name>
    <dbReference type="NCBI Taxonomy" id="585594"/>
    <lineage>
        <taxon>Eukaryota</taxon>
        <taxon>Fungi</taxon>
        <taxon>Dikarya</taxon>
        <taxon>Ascomycota</taxon>
        <taxon>Pezizomycotina</taxon>
        <taxon>Sordariomycetes</taxon>
        <taxon>Sordariomycetidae</taxon>
        <taxon>Sordariales</taxon>
        <taxon>Podosporaceae</taxon>
        <taxon>Cladorrhinum</taxon>
    </lineage>
</organism>
<evidence type="ECO:0000256" key="2">
    <source>
        <dbReference type="ARBA" id="ARBA00004443"/>
    </source>
</evidence>
<dbReference type="EMBL" id="MU864956">
    <property type="protein sequence ID" value="KAK4463709.1"/>
    <property type="molecule type" value="Genomic_DNA"/>
</dbReference>
<evidence type="ECO:0000256" key="13">
    <source>
        <dbReference type="ARBA" id="ARBA00023244"/>
    </source>
</evidence>
<feature type="transmembrane region" description="Helical" evidence="19">
    <location>
        <begin position="539"/>
        <end position="562"/>
    </location>
</feature>
<dbReference type="PROSITE" id="PS00534">
    <property type="entry name" value="FERROCHELATASE"/>
    <property type="match status" value="1"/>
</dbReference>
<evidence type="ECO:0000256" key="18">
    <source>
        <dbReference type="SAM" id="MobiDB-lite"/>
    </source>
</evidence>
<dbReference type="EC" id="4.98.1.1" evidence="16"/>
<keyword evidence="19" id="KW-1133">Transmembrane helix</keyword>
<gene>
    <name evidence="21" type="ORF">QBC42DRAFT_304618</name>
</gene>